<evidence type="ECO:0000313" key="3">
    <source>
        <dbReference type="Proteomes" id="UP000186438"/>
    </source>
</evidence>
<evidence type="ECO:0008006" key="4">
    <source>
        <dbReference type="Google" id="ProtNLM"/>
    </source>
</evidence>
<evidence type="ECO:0000313" key="2">
    <source>
        <dbReference type="EMBL" id="OJZ72587.1"/>
    </source>
</evidence>
<dbReference type="InterPro" id="IPR025443">
    <property type="entry name" value="DUF4307"/>
</dbReference>
<dbReference type="AlphaFoldDB" id="A0A1Q4HSX2"/>
<dbReference type="EMBL" id="MPNT01000014">
    <property type="protein sequence ID" value="OJZ72587.1"/>
    <property type="molecule type" value="Genomic_DNA"/>
</dbReference>
<keyword evidence="1" id="KW-1133">Transmembrane helix</keyword>
<protein>
    <recommendedName>
        <fullName evidence="4">DUF4307 domain-containing protein</fullName>
    </recommendedName>
</protein>
<dbReference type="Proteomes" id="UP000186438">
    <property type="component" value="Unassembled WGS sequence"/>
</dbReference>
<dbReference type="OrthoDB" id="4425882at2"/>
<sequence length="141" mass="14992">MTETSAPRPESRYGRSRVPRRWVIVGLGALVVAAGLVIAVVGYQRLGTSPVTGTLAGYRLIDDQTASVTISVTRSDPSRPVDCIVRVRAKDGSETGRREVLVPPSEAPTVQLTTTVKSSKPPVMADIYGCGTDVPAYLRPA</sequence>
<dbReference type="RefSeq" id="WP_073876343.1">
    <property type="nucleotide sequence ID" value="NZ_MPNT01000014.1"/>
</dbReference>
<name>A0A1Q4HSX2_9MYCO</name>
<evidence type="ECO:0000256" key="1">
    <source>
        <dbReference type="SAM" id="Phobius"/>
    </source>
</evidence>
<keyword evidence="1" id="KW-0812">Transmembrane</keyword>
<dbReference type="STRING" id="53378.BRW65_16135"/>
<reference evidence="2 3" key="1">
    <citation type="submission" date="2016-11" db="EMBL/GenBank/DDBJ databases">
        <title>Genome sequences of unsequenced Mycobacteria.</title>
        <authorList>
            <person name="Greninger A.L."/>
            <person name="Fang F."/>
            <person name="Jerome K.R."/>
        </authorList>
    </citation>
    <scope>NUCLEOTIDE SEQUENCE [LARGE SCALE GENOMIC DNA]</scope>
    <source>
        <strain evidence="2 3">M11</strain>
    </source>
</reference>
<keyword evidence="1" id="KW-0472">Membrane</keyword>
<comment type="caution">
    <text evidence="2">The sequence shown here is derived from an EMBL/GenBank/DDBJ whole genome shotgun (WGS) entry which is preliminary data.</text>
</comment>
<keyword evidence="3" id="KW-1185">Reference proteome</keyword>
<proteinExistence type="predicted"/>
<organism evidence="2 3">
    <name type="scientific">Mycobacterium paraffinicum</name>
    <dbReference type="NCBI Taxonomy" id="53378"/>
    <lineage>
        <taxon>Bacteria</taxon>
        <taxon>Bacillati</taxon>
        <taxon>Actinomycetota</taxon>
        <taxon>Actinomycetes</taxon>
        <taxon>Mycobacteriales</taxon>
        <taxon>Mycobacteriaceae</taxon>
        <taxon>Mycobacterium</taxon>
    </lineage>
</organism>
<feature type="transmembrane region" description="Helical" evidence="1">
    <location>
        <begin position="21"/>
        <end position="43"/>
    </location>
</feature>
<accession>A0A1Q4HSX2</accession>
<gene>
    <name evidence="2" type="ORF">BRW65_16135</name>
</gene>
<dbReference type="Pfam" id="PF14155">
    <property type="entry name" value="DUF4307"/>
    <property type="match status" value="1"/>
</dbReference>